<organism evidence="1 2">
    <name type="scientific">Streptococcus gingivalis</name>
    <dbReference type="NCBI Taxonomy" id="3111861"/>
    <lineage>
        <taxon>Bacteria</taxon>
        <taxon>Bacillati</taxon>
        <taxon>Bacillota</taxon>
        <taxon>Bacilli</taxon>
        <taxon>Lactobacillales</taxon>
        <taxon>Streptococcaceae</taxon>
        <taxon>Streptococcus</taxon>
    </lineage>
</organism>
<comment type="caution">
    <text evidence="1">The sequence shown here is derived from an EMBL/GenBank/DDBJ whole genome shotgun (WGS) entry which is preliminary data.</text>
</comment>
<dbReference type="RefSeq" id="WP_324738226.1">
    <property type="nucleotide sequence ID" value="NZ_JAYKTO010000002.1"/>
</dbReference>
<keyword evidence="2" id="KW-1185">Reference proteome</keyword>
<name>A0ABU6B9U5_9STRE</name>
<dbReference type="EMBL" id="JAYKTO010000002">
    <property type="protein sequence ID" value="MEB3520615.1"/>
    <property type="molecule type" value="Genomic_DNA"/>
</dbReference>
<gene>
    <name evidence="1" type="ORF">SM122_08660</name>
</gene>
<sequence>MNKQELIERIINLPYEAGVVTDTLKINRAGLINLIDQFDEPQKVQVPQIVADYIKYTKDADWDLQEAMDDVAYEDNKDLRKWFNNNIETFARAWLDGYEIEKEKRYYVRFKWIEESYSYLTLIKHLNAWTLSSIKLDKKFRTEHTKKQLEEAGFGWVFDCPGIEIEEVEG</sequence>
<proteinExistence type="predicted"/>
<evidence type="ECO:0000313" key="2">
    <source>
        <dbReference type="Proteomes" id="UP001308656"/>
    </source>
</evidence>
<dbReference type="InterPro" id="IPR012865">
    <property type="entry name" value="DUF1642"/>
</dbReference>
<accession>A0ABU6B9U5</accession>
<dbReference type="Proteomes" id="UP001308656">
    <property type="component" value="Unassembled WGS sequence"/>
</dbReference>
<evidence type="ECO:0000313" key="1">
    <source>
        <dbReference type="EMBL" id="MEB3520615.1"/>
    </source>
</evidence>
<dbReference type="Pfam" id="PF07852">
    <property type="entry name" value="DUF1642"/>
    <property type="match status" value="1"/>
</dbReference>
<protein>
    <submittedName>
        <fullName evidence="1">DUF1642 domain-containing protein</fullName>
    </submittedName>
</protein>
<reference evidence="1 2" key="1">
    <citation type="submission" date="2024-01" db="EMBL/GenBank/DDBJ databases">
        <title>Description of Streptococcus dentalis sp. nov., Streptococcus gingivalis sp. nov., Streptococcus lingualis sp. nov. isolated from human oral cavity.</title>
        <authorList>
            <person name="Choi Y.S."/>
            <person name="Goo B.J."/>
            <person name="Bae J.W."/>
        </authorList>
    </citation>
    <scope>NUCLEOTIDE SEQUENCE [LARGE SCALE GENOMIC DNA]</scope>
    <source>
        <strain evidence="1 2">S2</strain>
    </source>
</reference>